<accession>A0A1M6B9H1</accession>
<feature type="chain" id="PRO_5012748237" description="Antifreeze glycopeptide polyprotein" evidence="1">
    <location>
        <begin position="20"/>
        <end position="502"/>
    </location>
</feature>
<evidence type="ECO:0000313" key="3">
    <source>
        <dbReference type="Proteomes" id="UP000184040"/>
    </source>
</evidence>
<dbReference type="STRING" id="313368.SAMN04488012_101408"/>
<feature type="signal peptide" evidence="1">
    <location>
        <begin position="1"/>
        <end position="19"/>
    </location>
</feature>
<keyword evidence="1" id="KW-0732">Signal</keyword>
<evidence type="ECO:0000313" key="2">
    <source>
        <dbReference type="EMBL" id="SHI45404.1"/>
    </source>
</evidence>
<evidence type="ECO:0000256" key="1">
    <source>
        <dbReference type="SAM" id="SignalP"/>
    </source>
</evidence>
<dbReference type="RefSeq" id="WP_073126108.1">
    <property type="nucleotide sequence ID" value="NZ_FQZA01000001.1"/>
</dbReference>
<dbReference type="Proteomes" id="UP000184040">
    <property type="component" value="Unassembled WGS sequence"/>
</dbReference>
<dbReference type="EMBL" id="FQZA01000001">
    <property type="protein sequence ID" value="SHI45404.1"/>
    <property type="molecule type" value="Genomic_DNA"/>
</dbReference>
<keyword evidence="3" id="KW-1185">Reference proteome</keyword>
<name>A0A1M6B9H1_9RHOB</name>
<dbReference type="AlphaFoldDB" id="A0A1M6B9H1"/>
<proteinExistence type="predicted"/>
<sequence length="502" mass="52420">MVNSRVLLMACAFPVAAAAQDRVPLSAIGWLSDSVTLPAALPRPVAPDAAEPPVASNALPGRVTVRPLDGPDAPPAALGLFSPASRGLPSELWATGAEPELDAIRPATLAASQRLLHDLLAADPGRSGADDADEALFLERVDALMGLGQLDTARSMLDLAGRDRPRSFRRWFDIALLTGQENAGCSAMRRLPQITPTYPARIFCLARGGDWRAAELTLETARSLDVITAAEAERLRLFLDELADPLMLPPPVSPSPLDFAILAAVGEPLRTPALPLAFAHADLRPITGWKLRLDAAERLARRGAITADRLWQIYGERAPAASGALWDRVDLAQQLDAAVEAAEPARVSALMPQVWNAMQAAGLTHALAARYADDLGRLPLTGPARDIAAQLSALTGAPATTPLLPFVAALVEGGDAPLPAQSPLEAAIADGLRVTAPPARAARSIAEGRRASAAIDAAALLDDGAEGNLDAIRQGLATLVAAGFHDAARRAAIELAILGPDA</sequence>
<evidence type="ECO:0008006" key="4">
    <source>
        <dbReference type="Google" id="ProtNLM"/>
    </source>
</evidence>
<gene>
    <name evidence="2" type="ORF">SAMN04488012_101408</name>
</gene>
<protein>
    <recommendedName>
        <fullName evidence="4">Antifreeze glycopeptide polyprotein</fullName>
    </recommendedName>
</protein>
<reference evidence="2 3" key="1">
    <citation type="submission" date="2016-11" db="EMBL/GenBank/DDBJ databases">
        <authorList>
            <person name="Jaros S."/>
            <person name="Januszkiewicz K."/>
            <person name="Wedrychowicz H."/>
        </authorList>
    </citation>
    <scope>NUCLEOTIDE SEQUENCE [LARGE SCALE GENOMIC DNA]</scope>
    <source>
        <strain evidence="2 3">DSM 26892</strain>
    </source>
</reference>
<organism evidence="2 3">
    <name type="scientific">Palleronia salina</name>
    <dbReference type="NCBI Taxonomy" id="313368"/>
    <lineage>
        <taxon>Bacteria</taxon>
        <taxon>Pseudomonadati</taxon>
        <taxon>Pseudomonadota</taxon>
        <taxon>Alphaproteobacteria</taxon>
        <taxon>Rhodobacterales</taxon>
        <taxon>Roseobacteraceae</taxon>
        <taxon>Palleronia</taxon>
    </lineage>
</organism>